<dbReference type="Proteomes" id="UP001183226">
    <property type="component" value="Unassembled WGS sequence"/>
</dbReference>
<sequence length="355" mass="38658">MPDHAELPDAAAEPGTRGTERRETEWLAAHVFYHAPLEPVITDVISPLVTELTGLGLADEYFFLRYWDSGPHLRFRVLPPDGPSRHRSRTLVERRIRRFLDTRPAATTIDEAEYRRTAEPIARLENEPGYSPLRPNNSVAFLPYRRERLRYGYGAAITAVERHFTESSRIALGLLASGPDPDQRFTAAFSMLTLAWLCGTDDPAARLGGAGKARTNVGALDAGELERLWHDQRDTLCTLIESLRAVVARSDALGSGDLADWVRSLDRLRRVLDAEAAAGRYVPPTPGGAGGAPAGPAPASLPAMDICAHLFCNRIGLSLAGESYVRALAMRAIRETETETGGGPRAVAGDSCPLQ</sequence>
<protein>
    <submittedName>
        <fullName evidence="3">Lantibiotic dehydratase C-terminal domain-containing protein</fullName>
    </submittedName>
</protein>
<evidence type="ECO:0000256" key="1">
    <source>
        <dbReference type="SAM" id="MobiDB-lite"/>
    </source>
</evidence>
<reference evidence="4" key="1">
    <citation type="submission" date="2023-07" db="EMBL/GenBank/DDBJ databases">
        <title>30 novel species of actinomycetes from the DSMZ collection.</title>
        <authorList>
            <person name="Nouioui I."/>
        </authorList>
    </citation>
    <scope>NUCLEOTIDE SEQUENCE [LARGE SCALE GENOMIC DNA]</scope>
    <source>
        <strain evidence="4">DSM 45055</strain>
    </source>
</reference>
<name>A0ABU2KWB8_9ACTN</name>
<dbReference type="RefSeq" id="WP_311546078.1">
    <property type="nucleotide sequence ID" value="NZ_JAVREK010000016.1"/>
</dbReference>
<evidence type="ECO:0000259" key="2">
    <source>
        <dbReference type="Pfam" id="PF14028"/>
    </source>
</evidence>
<dbReference type="EMBL" id="JAVREK010000016">
    <property type="protein sequence ID" value="MDT0303591.1"/>
    <property type="molecule type" value="Genomic_DNA"/>
</dbReference>
<dbReference type="InterPro" id="IPR023809">
    <property type="entry name" value="Thiopep_bacteriocin_synth_dom"/>
</dbReference>
<evidence type="ECO:0000313" key="4">
    <source>
        <dbReference type="Proteomes" id="UP001183226"/>
    </source>
</evidence>
<gene>
    <name evidence="3" type="ORF">RM446_15860</name>
</gene>
<evidence type="ECO:0000313" key="3">
    <source>
        <dbReference type="EMBL" id="MDT0303591.1"/>
    </source>
</evidence>
<feature type="domain" description="Thiopeptide-type bacteriocin biosynthesis" evidence="2">
    <location>
        <begin position="26"/>
        <end position="332"/>
    </location>
</feature>
<comment type="caution">
    <text evidence="3">The sequence shown here is derived from an EMBL/GenBank/DDBJ whole genome shotgun (WGS) entry which is preliminary data.</text>
</comment>
<keyword evidence="4" id="KW-1185">Reference proteome</keyword>
<accession>A0ABU2KWB8</accession>
<proteinExistence type="predicted"/>
<feature type="region of interest" description="Disordered" evidence="1">
    <location>
        <begin position="1"/>
        <end position="20"/>
    </location>
</feature>
<organism evidence="3 4">
    <name type="scientific">Streptomonospora wellingtoniae</name>
    <dbReference type="NCBI Taxonomy" id="3075544"/>
    <lineage>
        <taxon>Bacteria</taxon>
        <taxon>Bacillati</taxon>
        <taxon>Actinomycetota</taxon>
        <taxon>Actinomycetes</taxon>
        <taxon>Streptosporangiales</taxon>
        <taxon>Nocardiopsidaceae</taxon>
        <taxon>Streptomonospora</taxon>
    </lineage>
</organism>
<dbReference type="Pfam" id="PF14028">
    <property type="entry name" value="Lant_dehydr_C"/>
    <property type="match status" value="1"/>
</dbReference>